<proteinExistence type="predicted"/>
<dbReference type="Proteomes" id="UP000469927">
    <property type="component" value="Unassembled WGS sequence"/>
</dbReference>
<reference evidence="1 4" key="2">
    <citation type="submission" date="2019-08" db="EMBL/GenBank/DDBJ databases">
        <title>Prevalence, distribution, and phylogeny of type two toxin-antitoxin genes possessed by Cronobacter species where C. sakazakii homologs follow sequence type lineages.</title>
        <authorList>
            <person name="Finkelstein S."/>
            <person name="Negrete F."/>
            <person name="Jang H."/>
            <person name="Gopinath G.R."/>
            <person name="Tall B.D."/>
        </authorList>
    </citation>
    <scope>NUCLEOTIDE SEQUENCE [LARGE SCALE GENOMIC DNA]</scope>
    <source>
        <strain evidence="1 4">MOD1_GK1257</strain>
    </source>
</reference>
<gene>
    <name evidence="2" type="ORF">AUN14_09935</name>
    <name evidence="1" type="ORF">FZI19_08325</name>
</gene>
<evidence type="ECO:0000313" key="2">
    <source>
        <dbReference type="EMBL" id="PUX14680.1"/>
    </source>
</evidence>
<dbReference type="AlphaFoldDB" id="A0A2T7AT40"/>
<sequence>MDYPDAEKRARDKTDFRVRLALIDELRDAPAPESVTLLTWIMKNDFVFAVRAAAWRALAHKGVHCAPPREKSRFRLWLEGAARKTGRGLQKLYDWLWIFT</sequence>
<accession>A0A2T7AT40</accession>
<dbReference type="EMBL" id="WAGD01000020">
    <property type="protein sequence ID" value="KAB0882375.1"/>
    <property type="molecule type" value="Genomic_DNA"/>
</dbReference>
<dbReference type="OrthoDB" id="6540589at2"/>
<dbReference type="Proteomes" id="UP000244378">
    <property type="component" value="Unassembled WGS sequence"/>
</dbReference>
<reference evidence="2 3" key="1">
    <citation type="submission" date="2016-12" db="EMBL/GenBank/DDBJ databases">
        <title>Analysis of the Molecular Diversity Among Cronobacter Species Isolated from Filth Flies Using a Pan Genomic DNA Microarray.</title>
        <authorList>
            <person name="Pava-Ripoll M."/>
            <person name="Tall B."/>
            <person name="Farber J."/>
            <person name="Fanning S."/>
            <person name="Lehner A."/>
            <person name="Stephan R."/>
            <person name="Pagotto F."/>
            <person name="Iverson C."/>
            <person name="Ziobro G."/>
            <person name="Miller A."/>
            <person name="Pearson R."/>
            <person name="Yan Q."/>
            <person name="Kim M."/>
            <person name="Jeong S."/>
            <person name="Park J."/>
            <person name="Jun S."/>
            <person name="Choi H."/>
            <person name="Chung T."/>
            <person name="Yoo Y."/>
            <person name="Park E."/>
            <person name="Hwang S."/>
            <person name="Lee B."/>
            <person name="Sathyamoorthy V."/>
            <person name="Carter L."/>
            <person name="Mammel M."/>
            <person name="Jackson S."/>
            <person name="Kothary M."/>
            <person name="Patel I."/>
            <person name="Grim C."/>
            <person name="Gopinath G."/>
            <person name="Gangiredla J."/>
            <person name="Chase H."/>
        </authorList>
    </citation>
    <scope>NUCLEOTIDE SEQUENCE [LARGE SCALE GENOMIC DNA]</scope>
    <source>
        <strain evidence="2 3">MOD1-Md1s</strain>
    </source>
</reference>
<protein>
    <submittedName>
        <fullName evidence="2">Uncharacterized protein</fullName>
    </submittedName>
</protein>
<dbReference type="RefSeq" id="WP_075193110.1">
    <property type="nucleotide sequence ID" value="NZ_JABWGS010000001.1"/>
</dbReference>
<evidence type="ECO:0000313" key="4">
    <source>
        <dbReference type="Proteomes" id="UP000469927"/>
    </source>
</evidence>
<evidence type="ECO:0000313" key="1">
    <source>
        <dbReference type="EMBL" id="KAB0882375.1"/>
    </source>
</evidence>
<keyword evidence="4" id="KW-1185">Reference proteome</keyword>
<dbReference type="EMBL" id="MSAE01000019">
    <property type="protein sequence ID" value="PUX14680.1"/>
    <property type="molecule type" value="Genomic_DNA"/>
</dbReference>
<organism evidence="2 3">
    <name type="scientific">Cronobacter muytjensii</name>
    <dbReference type="NCBI Taxonomy" id="413501"/>
    <lineage>
        <taxon>Bacteria</taxon>
        <taxon>Pseudomonadati</taxon>
        <taxon>Pseudomonadota</taxon>
        <taxon>Gammaproteobacteria</taxon>
        <taxon>Enterobacterales</taxon>
        <taxon>Enterobacteriaceae</taxon>
        <taxon>Cronobacter</taxon>
    </lineage>
</organism>
<evidence type="ECO:0000313" key="3">
    <source>
        <dbReference type="Proteomes" id="UP000244378"/>
    </source>
</evidence>
<name>A0A2T7AT40_9ENTR</name>
<comment type="caution">
    <text evidence="2">The sequence shown here is derived from an EMBL/GenBank/DDBJ whole genome shotgun (WGS) entry which is preliminary data.</text>
</comment>